<dbReference type="Proteomes" id="UP000827092">
    <property type="component" value="Unassembled WGS sequence"/>
</dbReference>
<evidence type="ECO:0000313" key="2">
    <source>
        <dbReference type="Proteomes" id="UP000827092"/>
    </source>
</evidence>
<feature type="non-terminal residue" evidence="1">
    <location>
        <position position="1"/>
    </location>
</feature>
<dbReference type="AlphaFoldDB" id="A0AAV6TU76"/>
<sequence>TDVRHISGIENTVANAFSRVHIDSVTNADFIDFKAFAAAQQTDDELTKIINSEETSLKLRKQACPFVPVNVCDVYRIDKTICSSTTQESYF</sequence>
<gene>
    <name evidence="1" type="ORF">JTE90_014327</name>
</gene>
<dbReference type="EMBL" id="JAFNEN010001096">
    <property type="protein sequence ID" value="KAG8174991.1"/>
    <property type="molecule type" value="Genomic_DNA"/>
</dbReference>
<reference evidence="1 2" key="1">
    <citation type="journal article" date="2022" name="Nat. Ecol. Evol.">
        <title>A masculinizing supergene underlies an exaggerated male reproductive morph in a spider.</title>
        <authorList>
            <person name="Hendrickx F."/>
            <person name="De Corte Z."/>
            <person name="Sonet G."/>
            <person name="Van Belleghem S.M."/>
            <person name="Kostlbacher S."/>
            <person name="Vangestel C."/>
        </authorList>
    </citation>
    <scope>NUCLEOTIDE SEQUENCE [LARGE SCALE GENOMIC DNA]</scope>
    <source>
        <strain evidence="1">W744_W776</strain>
    </source>
</reference>
<evidence type="ECO:0000313" key="1">
    <source>
        <dbReference type="EMBL" id="KAG8174991.1"/>
    </source>
</evidence>
<name>A0AAV6TU76_9ARAC</name>
<protein>
    <submittedName>
        <fullName evidence="1">Uncharacterized protein</fullName>
    </submittedName>
</protein>
<keyword evidence="2" id="KW-1185">Reference proteome</keyword>
<comment type="caution">
    <text evidence="1">The sequence shown here is derived from an EMBL/GenBank/DDBJ whole genome shotgun (WGS) entry which is preliminary data.</text>
</comment>
<proteinExistence type="predicted"/>
<accession>A0AAV6TU76</accession>
<organism evidence="1 2">
    <name type="scientific">Oedothorax gibbosus</name>
    <dbReference type="NCBI Taxonomy" id="931172"/>
    <lineage>
        <taxon>Eukaryota</taxon>
        <taxon>Metazoa</taxon>
        <taxon>Ecdysozoa</taxon>
        <taxon>Arthropoda</taxon>
        <taxon>Chelicerata</taxon>
        <taxon>Arachnida</taxon>
        <taxon>Araneae</taxon>
        <taxon>Araneomorphae</taxon>
        <taxon>Entelegynae</taxon>
        <taxon>Araneoidea</taxon>
        <taxon>Linyphiidae</taxon>
        <taxon>Erigoninae</taxon>
        <taxon>Oedothorax</taxon>
    </lineage>
</organism>